<protein>
    <submittedName>
        <fullName evidence="3">Recombinase family protein</fullName>
    </submittedName>
</protein>
<evidence type="ECO:0000256" key="1">
    <source>
        <dbReference type="SAM" id="MobiDB-lite"/>
    </source>
</evidence>
<dbReference type="EMBL" id="CP163441">
    <property type="protein sequence ID" value="XDQ44567.1"/>
    <property type="molecule type" value="Genomic_DNA"/>
</dbReference>
<feature type="compositionally biased region" description="Basic and acidic residues" evidence="1">
    <location>
        <begin position="124"/>
        <end position="133"/>
    </location>
</feature>
<reference evidence="3" key="1">
    <citation type="submission" date="2024-07" db="EMBL/GenBank/DDBJ databases">
        <authorList>
            <person name="Yu S.T."/>
        </authorList>
    </citation>
    <scope>NUCLEOTIDE SEQUENCE</scope>
    <source>
        <strain evidence="3">R39</strain>
    </source>
</reference>
<feature type="region of interest" description="Disordered" evidence="1">
    <location>
        <begin position="53"/>
        <end position="78"/>
    </location>
</feature>
<dbReference type="RefSeq" id="WP_369223453.1">
    <property type="nucleotide sequence ID" value="NZ_CP163441.1"/>
</dbReference>
<dbReference type="Gene3D" id="3.40.50.1390">
    <property type="entry name" value="Resolvase, N-terminal catalytic domain"/>
    <property type="match status" value="1"/>
</dbReference>
<accession>A0AB39QQ53</accession>
<organism evidence="3">
    <name type="scientific">Streptomyces sp. R39</name>
    <dbReference type="NCBI Taxonomy" id="3238631"/>
    <lineage>
        <taxon>Bacteria</taxon>
        <taxon>Bacillati</taxon>
        <taxon>Actinomycetota</taxon>
        <taxon>Actinomycetes</taxon>
        <taxon>Kitasatosporales</taxon>
        <taxon>Streptomycetaceae</taxon>
        <taxon>Streptomyces</taxon>
    </lineage>
</organism>
<dbReference type="SUPFAM" id="SSF53041">
    <property type="entry name" value="Resolvase-like"/>
    <property type="match status" value="1"/>
</dbReference>
<evidence type="ECO:0000259" key="2">
    <source>
        <dbReference type="Pfam" id="PF00239"/>
    </source>
</evidence>
<dbReference type="InterPro" id="IPR006119">
    <property type="entry name" value="Resolv_N"/>
</dbReference>
<sequence>MRAAIYVRLSRETDETTSPERQRAACEALCEARGWEVVAAEEDIDVSGFSRGLDRQRTAKPGGVKAEPTGETHAEQWKRSDVAGKRDLLLNAGGYVEVAPARRGGKKLDTSRLSVYFGEEGHMRRAAAAKESEQETEAADSQG</sequence>
<gene>
    <name evidence="3" type="ORF">AB5J52_21150</name>
</gene>
<evidence type="ECO:0000313" key="3">
    <source>
        <dbReference type="EMBL" id="XDQ44567.1"/>
    </source>
</evidence>
<dbReference type="Pfam" id="PF00239">
    <property type="entry name" value="Resolvase"/>
    <property type="match status" value="1"/>
</dbReference>
<name>A0AB39QQ53_9ACTN</name>
<dbReference type="GO" id="GO:0000150">
    <property type="term" value="F:DNA strand exchange activity"/>
    <property type="evidence" value="ECO:0007669"/>
    <property type="project" value="InterPro"/>
</dbReference>
<proteinExistence type="predicted"/>
<feature type="compositionally biased region" description="Acidic residues" evidence="1">
    <location>
        <begin position="134"/>
        <end position="143"/>
    </location>
</feature>
<dbReference type="GO" id="GO:0003677">
    <property type="term" value="F:DNA binding"/>
    <property type="evidence" value="ECO:0007669"/>
    <property type="project" value="InterPro"/>
</dbReference>
<feature type="region of interest" description="Disordered" evidence="1">
    <location>
        <begin position="124"/>
        <end position="143"/>
    </location>
</feature>
<dbReference type="InterPro" id="IPR036162">
    <property type="entry name" value="Resolvase-like_N_sf"/>
</dbReference>
<feature type="compositionally biased region" description="Basic and acidic residues" evidence="1">
    <location>
        <begin position="68"/>
        <end position="78"/>
    </location>
</feature>
<feature type="domain" description="Resolvase/invertase-type recombinase catalytic" evidence="2">
    <location>
        <begin position="3"/>
        <end position="51"/>
    </location>
</feature>
<dbReference type="AlphaFoldDB" id="A0AB39QQ53"/>